<keyword evidence="6" id="KW-1185">Reference proteome</keyword>
<dbReference type="PANTHER" id="PTHR30483">
    <property type="entry name" value="LEUCINE-SPECIFIC-BINDING PROTEIN"/>
    <property type="match status" value="1"/>
</dbReference>
<dbReference type="InterPro" id="IPR028082">
    <property type="entry name" value="Peripla_BP_I"/>
</dbReference>
<dbReference type="InterPro" id="IPR051010">
    <property type="entry name" value="BCAA_transport"/>
</dbReference>
<dbReference type="SUPFAM" id="SSF53822">
    <property type="entry name" value="Periplasmic binding protein-like I"/>
    <property type="match status" value="1"/>
</dbReference>
<comment type="caution">
    <text evidence="5">The sequence shown here is derived from an EMBL/GenBank/DDBJ whole genome shotgun (WGS) entry which is preliminary data.</text>
</comment>
<feature type="domain" description="Leucine-binding protein" evidence="4">
    <location>
        <begin position="44"/>
        <end position="371"/>
    </location>
</feature>
<evidence type="ECO:0000313" key="6">
    <source>
        <dbReference type="Proteomes" id="UP001065549"/>
    </source>
</evidence>
<dbReference type="EMBL" id="JAOSHN010000001">
    <property type="protein sequence ID" value="MCU7377474.1"/>
    <property type="molecule type" value="Genomic_DNA"/>
</dbReference>
<gene>
    <name evidence="5" type="ORF">OBO34_03785</name>
</gene>
<evidence type="ECO:0000256" key="3">
    <source>
        <dbReference type="SAM" id="SignalP"/>
    </source>
</evidence>
<accession>A0A9J6QNF1</accession>
<dbReference type="CDD" id="cd06347">
    <property type="entry name" value="PBP1_ABC_LivK_ligand_binding-like"/>
    <property type="match status" value="1"/>
</dbReference>
<dbReference type="InterPro" id="IPR028081">
    <property type="entry name" value="Leu-bd"/>
</dbReference>
<dbReference type="Proteomes" id="UP001065549">
    <property type="component" value="Unassembled WGS sequence"/>
</dbReference>
<organism evidence="5 6">
    <name type="scientific">Hominibacterium faecale</name>
    <dbReference type="NCBI Taxonomy" id="2839743"/>
    <lineage>
        <taxon>Bacteria</taxon>
        <taxon>Bacillati</taxon>
        <taxon>Bacillota</taxon>
        <taxon>Clostridia</taxon>
        <taxon>Peptostreptococcales</taxon>
        <taxon>Anaerovoracaceae</taxon>
        <taxon>Hominibacterium</taxon>
    </lineage>
</organism>
<dbReference type="PROSITE" id="PS51257">
    <property type="entry name" value="PROKAR_LIPOPROTEIN"/>
    <property type="match status" value="1"/>
</dbReference>
<feature type="chain" id="PRO_5039885844" evidence="3">
    <location>
        <begin position="23"/>
        <end position="415"/>
    </location>
</feature>
<feature type="signal peptide" evidence="3">
    <location>
        <begin position="1"/>
        <end position="22"/>
    </location>
</feature>
<keyword evidence="2 3" id="KW-0732">Signal</keyword>
<proteinExistence type="inferred from homology"/>
<reference evidence="5" key="1">
    <citation type="submission" date="2022-09" db="EMBL/GenBank/DDBJ databases">
        <title>Culturomic study of gut microbiota in children with autism spectrum disorder.</title>
        <authorList>
            <person name="Efimov B.A."/>
            <person name="Chaplin A.V."/>
            <person name="Sokolova S.R."/>
            <person name="Pikina A.P."/>
            <person name="Korzhanova M."/>
            <person name="Belova V."/>
            <person name="Korostin D."/>
        </authorList>
    </citation>
    <scope>NUCLEOTIDE SEQUENCE</scope>
    <source>
        <strain evidence="5">ASD5510</strain>
    </source>
</reference>
<evidence type="ECO:0000256" key="2">
    <source>
        <dbReference type="ARBA" id="ARBA00022729"/>
    </source>
</evidence>
<evidence type="ECO:0000256" key="1">
    <source>
        <dbReference type="ARBA" id="ARBA00010062"/>
    </source>
</evidence>
<protein>
    <submittedName>
        <fullName evidence="5">ABC transporter substrate-binding protein</fullName>
    </submittedName>
</protein>
<dbReference type="Pfam" id="PF13458">
    <property type="entry name" value="Peripla_BP_6"/>
    <property type="match status" value="1"/>
</dbReference>
<sequence length="415" mass="45158">MSKAKKIMAGILAAGVFSLSLAGCTTFNNFKEAFINKNASSDDTIRIGVYEPMSGADKEQGELEVRGIELAHDLYPNVLGKQVELVYADNKSDLDAAETAMADLIKKQPLAVLGSYGSIYSLVANGYLEAAKIPGIAITNVNPLVTKNHPYYFRVCFVESYQGEALARYVYEQLKEKKSGILLPDDDDQATAMASSFKDKFVQLTGDGEAIAVYQKFKTGDKDFSQQLQAIANSRVSTVFLPGDIPDAAAILKQAKKMGISNVTFLGDSDWSTDEFMDIAGKYIYNNVAFSTLYTEDEAVTQTSRQFLDAYSKKYGKDETAAAETALGFDAYLLLIHAIETAGANCTGEDVREALAQTADFSGASGKITFDSVGDPKKSVVINTIANKKIKPICTIDPVEPEKNVKKKEKKKENE</sequence>
<dbReference type="PANTHER" id="PTHR30483:SF6">
    <property type="entry name" value="PERIPLASMIC BINDING PROTEIN OF ABC TRANSPORTER FOR NATURAL AMINO ACIDS"/>
    <property type="match status" value="1"/>
</dbReference>
<name>A0A9J6QNF1_9FIRM</name>
<dbReference type="Gene3D" id="3.40.50.2300">
    <property type="match status" value="2"/>
</dbReference>
<evidence type="ECO:0000313" key="5">
    <source>
        <dbReference type="EMBL" id="MCU7377474.1"/>
    </source>
</evidence>
<comment type="similarity">
    <text evidence="1">Belongs to the leucine-binding protein family.</text>
</comment>
<dbReference type="AlphaFoldDB" id="A0A9J6QNF1"/>
<dbReference type="RefSeq" id="WP_253020808.1">
    <property type="nucleotide sequence ID" value="NZ_JAJAGH010000010.1"/>
</dbReference>
<evidence type="ECO:0000259" key="4">
    <source>
        <dbReference type="Pfam" id="PF13458"/>
    </source>
</evidence>